<keyword evidence="2" id="KW-1133">Transmembrane helix</keyword>
<feature type="compositionally biased region" description="Low complexity" evidence="1">
    <location>
        <begin position="190"/>
        <end position="218"/>
    </location>
</feature>
<protein>
    <recommendedName>
        <fullName evidence="5">Mid2 domain-containing protein</fullName>
    </recommendedName>
</protein>
<evidence type="ECO:0008006" key="5">
    <source>
        <dbReference type="Google" id="ProtNLM"/>
    </source>
</evidence>
<dbReference type="STRING" id="1745343.A0A2J6Q8P1"/>
<dbReference type="OrthoDB" id="5429716at2759"/>
<keyword evidence="4" id="KW-1185">Reference proteome</keyword>
<name>A0A2J6Q8P1_9HELO</name>
<evidence type="ECO:0000313" key="4">
    <source>
        <dbReference type="Proteomes" id="UP000235672"/>
    </source>
</evidence>
<evidence type="ECO:0000256" key="1">
    <source>
        <dbReference type="SAM" id="MobiDB-lite"/>
    </source>
</evidence>
<evidence type="ECO:0000313" key="3">
    <source>
        <dbReference type="EMBL" id="PMD22647.1"/>
    </source>
</evidence>
<reference evidence="3 4" key="1">
    <citation type="submission" date="2016-05" db="EMBL/GenBank/DDBJ databases">
        <title>A degradative enzymes factory behind the ericoid mycorrhizal symbiosis.</title>
        <authorList>
            <consortium name="DOE Joint Genome Institute"/>
            <person name="Martino E."/>
            <person name="Morin E."/>
            <person name="Grelet G."/>
            <person name="Kuo A."/>
            <person name="Kohler A."/>
            <person name="Daghino S."/>
            <person name="Barry K."/>
            <person name="Choi C."/>
            <person name="Cichocki N."/>
            <person name="Clum A."/>
            <person name="Copeland A."/>
            <person name="Hainaut M."/>
            <person name="Haridas S."/>
            <person name="Labutti K."/>
            <person name="Lindquist E."/>
            <person name="Lipzen A."/>
            <person name="Khouja H.-R."/>
            <person name="Murat C."/>
            <person name="Ohm R."/>
            <person name="Olson A."/>
            <person name="Spatafora J."/>
            <person name="Veneault-Fourrey C."/>
            <person name="Henrissat B."/>
            <person name="Grigoriev I."/>
            <person name="Martin F."/>
            <person name="Perotto S."/>
        </authorList>
    </citation>
    <scope>NUCLEOTIDE SEQUENCE [LARGE SCALE GENOMIC DNA]</scope>
    <source>
        <strain evidence="3 4">UAMH 7357</strain>
    </source>
</reference>
<gene>
    <name evidence="3" type="ORF">NA56DRAFT_93305</name>
</gene>
<dbReference type="Proteomes" id="UP000235672">
    <property type="component" value="Unassembled WGS sequence"/>
</dbReference>
<proteinExistence type="predicted"/>
<keyword evidence="2" id="KW-0812">Transmembrane</keyword>
<evidence type="ECO:0000256" key="2">
    <source>
        <dbReference type="SAM" id="Phobius"/>
    </source>
</evidence>
<dbReference type="AlphaFoldDB" id="A0A2J6Q8P1"/>
<dbReference type="EMBL" id="KZ613477">
    <property type="protein sequence ID" value="PMD22647.1"/>
    <property type="molecule type" value="Genomic_DNA"/>
</dbReference>
<keyword evidence="2" id="KW-0472">Membrane</keyword>
<sequence>MAGTGPTNQLRTILGPLTTTYTPPLSCTVHVQAGGPTNNQAWQAQSCSGANENSDNPACWPPATVTAPSPVGTLATWGFYSPGLVCPIGMTTACYATGGGSSGWQVEFSLLPQETAVGCCPTSFSCSNFDAQTCIWVATSTTISVVTCQSGTSGNLEYVTVPATTSNVAVSEYILFAPLIQMNWQSTDRPSSSPTSTPTSSGTSGTLPTATSPPSSGLTPGAKAGIGVGVTLGALAVVALIFLYWKRRNARSRTDVQPVYELAGKKNGLHADSELQTGREFIELPAGEERRHVHEMHE</sequence>
<feature type="region of interest" description="Disordered" evidence="1">
    <location>
        <begin position="186"/>
        <end position="218"/>
    </location>
</feature>
<accession>A0A2J6Q8P1</accession>
<feature type="transmembrane region" description="Helical" evidence="2">
    <location>
        <begin position="224"/>
        <end position="245"/>
    </location>
</feature>
<organism evidence="3 4">
    <name type="scientific">Hyaloscypha hepaticicola</name>
    <dbReference type="NCBI Taxonomy" id="2082293"/>
    <lineage>
        <taxon>Eukaryota</taxon>
        <taxon>Fungi</taxon>
        <taxon>Dikarya</taxon>
        <taxon>Ascomycota</taxon>
        <taxon>Pezizomycotina</taxon>
        <taxon>Leotiomycetes</taxon>
        <taxon>Helotiales</taxon>
        <taxon>Hyaloscyphaceae</taxon>
        <taxon>Hyaloscypha</taxon>
    </lineage>
</organism>